<protein>
    <submittedName>
        <fullName evidence="2">Methylated-DNA--[protein]-cysteine S-methyltransferase</fullName>
    </submittedName>
</protein>
<proteinExistence type="predicted"/>
<accession>A0ABS6IIN4</accession>
<dbReference type="EMBL" id="JAHOPB010000001">
    <property type="protein sequence ID" value="MBU8874466.1"/>
    <property type="molecule type" value="Genomic_DNA"/>
</dbReference>
<dbReference type="Pfam" id="PF01035">
    <property type="entry name" value="DNA_binding_1"/>
    <property type="match status" value="1"/>
</dbReference>
<dbReference type="NCBIfam" id="TIGR00589">
    <property type="entry name" value="ogt"/>
    <property type="match status" value="1"/>
</dbReference>
<dbReference type="CDD" id="cd06445">
    <property type="entry name" value="ATase"/>
    <property type="match status" value="1"/>
</dbReference>
<dbReference type="PANTHER" id="PTHR10815:SF5">
    <property type="entry name" value="METHYLATED-DNA--PROTEIN-CYSTEINE METHYLTRANSFERASE"/>
    <property type="match status" value="1"/>
</dbReference>
<dbReference type="RefSeq" id="WP_216960042.1">
    <property type="nucleotide sequence ID" value="NZ_JAHOPB010000001.1"/>
</dbReference>
<organism evidence="2 3">
    <name type="scientific">Reyranella humidisoli</name>
    <dbReference type="NCBI Taxonomy" id="2849149"/>
    <lineage>
        <taxon>Bacteria</taxon>
        <taxon>Pseudomonadati</taxon>
        <taxon>Pseudomonadota</taxon>
        <taxon>Alphaproteobacteria</taxon>
        <taxon>Hyphomicrobiales</taxon>
        <taxon>Reyranellaceae</taxon>
        <taxon>Reyranella</taxon>
    </lineage>
</organism>
<evidence type="ECO:0000259" key="1">
    <source>
        <dbReference type="Pfam" id="PF01035"/>
    </source>
</evidence>
<comment type="caution">
    <text evidence="2">The sequence shown here is derived from an EMBL/GenBank/DDBJ whole genome shotgun (WGS) entry which is preliminary data.</text>
</comment>
<dbReference type="Proteomes" id="UP000727907">
    <property type="component" value="Unassembled WGS sequence"/>
</dbReference>
<evidence type="ECO:0000313" key="2">
    <source>
        <dbReference type="EMBL" id="MBU8874466.1"/>
    </source>
</evidence>
<dbReference type="InterPro" id="IPR014048">
    <property type="entry name" value="MethylDNA_cys_MeTrfase_DNA-bd"/>
</dbReference>
<reference evidence="2 3" key="1">
    <citation type="submission" date="2021-06" db="EMBL/GenBank/DDBJ databases">
        <authorList>
            <person name="Lee D.H."/>
        </authorList>
    </citation>
    <scope>NUCLEOTIDE SEQUENCE [LARGE SCALE GENOMIC DNA]</scope>
    <source>
        <strain evidence="2 3">MMS21-HV4-11</strain>
    </source>
</reference>
<keyword evidence="3" id="KW-1185">Reference proteome</keyword>
<dbReference type="PROSITE" id="PS00374">
    <property type="entry name" value="MGMT"/>
    <property type="match status" value="1"/>
</dbReference>
<sequence>MSAPGFALFDTPIGICAIAWSGRGITGLQLPEPTPVATRARVKRRWPDAVEAASVPAGVQRALDRVQALLAGGTVDLADIPLDLEAAPEFHRKVYEVARTIPPGHTMTYGEIARRLGVPHESREVGQALGKNPVAIIVPCHRVLGADGKMGGFSANGGVSTKRRMLEIEGAPEVGAGPLFAAR</sequence>
<dbReference type="InterPro" id="IPR001497">
    <property type="entry name" value="MethylDNA_cys_MeTrfase_AS"/>
</dbReference>
<feature type="domain" description="Methylated-DNA-[protein]-cysteine S-methyltransferase DNA binding" evidence="1">
    <location>
        <begin position="89"/>
        <end position="171"/>
    </location>
</feature>
<name>A0ABS6IIN4_9HYPH</name>
<gene>
    <name evidence="2" type="ORF">KQ910_11890</name>
</gene>
<evidence type="ECO:0000313" key="3">
    <source>
        <dbReference type="Proteomes" id="UP000727907"/>
    </source>
</evidence>
<dbReference type="PANTHER" id="PTHR10815">
    <property type="entry name" value="METHYLATED-DNA--PROTEIN-CYSTEINE METHYLTRANSFERASE"/>
    <property type="match status" value="1"/>
</dbReference>